<evidence type="ECO:0000256" key="8">
    <source>
        <dbReference type="ARBA" id="ARBA00022763"/>
    </source>
</evidence>
<dbReference type="InterPro" id="IPR015797">
    <property type="entry name" value="NUDIX_hydrolase-like_dom_sf"/>
</dbReference>
<dbReference type="SMART" id="SM00478">
    <property type="entry name" value="ENDO3c"/>
    <property type="match status" value="1"/>
</dbReference>
<dbReference type="InterPro" id="IPR004036">
    <property type="entry name" value="Endonuclease-III-like_CS2"/>
</dbReference>
<dbReference type="InterPro" id="IPR000445">
    <property type="entry name" value="HhH_motif"/>
</dbReference>
<dbReference type="GO" id="GO:0006284">
    <property type="term" value="P:base-excision repair"/>
    <property type="evidence" value="ECO:0007669"/>
    <property type="project" value="UniProtKB-UniRule"/>
</dbReference>
<dbReference type="Gene3D" id="3.90.79.10">
    <property type="entry name" value="Nucleoside Triphosphate Pyrophosphohydrolase"/>
    <property type="match status" value="1"/>
</dbReference>
<dbReference type="PROSITE" id="PS01155">
    <property type="entry name" value="ENDONUCLEASE_III_2"/>
    <property type="match status" value="1"/>
</dbReference>
<dbReference type="FunFam" id="1.10.340.30:FF:000002">
    <property type="entry name" value="Adenine DNA glycosylase"/>
    <property type="match status" value="1"/>
</dbReference>
<keyword evidence="12" id="KW-0234">DNA repair</keyword>
<evidence type="ECO:0000256" key="1">
    <source>
        <dbReference type="ARBA" id="ARBA00000843"/>
    </source>
</evidence>
<comment type="similarity">
    <text evidence="3 14">Belongs to the Nth/MutY family.</text>
</comment>
<proteinExistence type="inferred from homology"/>
<reference evidence="16" key="1">
    <citation type="journal article" date="2014" name="Int. J. Syst. Evol. Microbiol.">
        <title>Complete genome sequence of Corynebacterium casei LMG S-19264T (=DSM 44701T), isolated from a smear-ripened cheese.</title>
        <authorList>
            <consortium name="US DOE Joint Genome Institute (JGI-PGF)"/>
            <person name="Walter F."/>
            <person name="Albersmeier A."/>
            <person name="Kalinowski J."/>
            <person name="Ruckert C."/>
        </authorList>
    </citation>
    <scope>NUCLEOTIDE SEQUENCE</scope>
    <source>
        <strain evidence="16">CGMCC 1.15254</strain>
    </source>
</reference>
<dbReference type="CDD" id="cd00056">
    <property type="entry name" value="ENDO3c"/>
    <property type="match status" value="1"/>
</dbReference>
<evidence type="ECO:0000256" key="5">
    <source>
        <dbReference type="ARBA" id="ARBA00022023"/>
    </source>
</evidence>
<dbReference type="Gene3D" id="1.10.1670.10">
    <property type="entry name" value="Helix-hairpin-Helix base-excision DNA repair enzymes (C-terminal)"/>
    <property type="match status" value="1"/>
</dbReference>
<gene>
    <name evidence="16" type="ORF">GCM10011332_14460</name>
</gene>
<dbReference type="Pfam" id="PF14815">
    <property type="entry name" value="NUDIX_4"/>
    <property type="match status" value="1"/>
</dbReference>
<evidence type="ECO:0000256" key="12">
    <source>
        <dbReference type="ARBA" id="ARBA00023204"/>
    </source>
</evidence>
<dbReference type="InterPro" id="IPR003265">
    <property type="entry name" value="HhH-GPD_domain"/>
</dbReference>
<dbReference type="Proteomes" id="UP000632498">
    <property type="component" value="Unassembled WGS sequence"/>
</dbReference>
<comment type="cofactor">
    <cofactor evidence="14">
        <name>[4Fe-4S] cluster</name>
        <dbReference type="ChEBI" id="CHEBI:49883"/>
    </cofactor>
    <text evidence="14">Binds 1 [4Fe-4S] cluster.</text>
</comment>
<dbReference type="EC" id="3.2.2.31" evidence="4 14"/>
<evidence type="ECO:0000256" key="13">
    <source>
        <dbReference type="ARBA" id="ARBA00023295"/>
    </source>
</evidence>
<organism evidence="16 17">
    <name type="scientific">Terasakiella brassicae</name>
    <dbReference type="NCBI Taxonomy" id="1634917"/>
    <lineage>
        <taxon>Bacteria</taxon>
        <taxon>Pseudomonadati</taxon>
        <taxon>Pseudomonadota</taxon>
        <taxon>Alphaproteobacteria</taxon>
        <taxon>Rhodospirillales</taxon>
        <taxon>Terasakiellaceae</taxon>
        <taxon>Terasakiella</taxon>
    </lineage>
</organism>
<accession>A0A917FBC8</accession>
<evidence type="ECO:0000313" key="16">
    <source>
        <dbReference type="EMBL" id="GGF61761.1"/>
    </source>
</evidence>
<evidence type="ECO:0000256" key="6">
    <source>
        <dbReference type="ARBA" id="ARBA00022485"/>
    </source>
</evidence>
<evidence type="ECO:0000256" key="2">
    <source>
        <dbReference type="ARBA" id="ARBA00002933"/>
    </source>
</evidence>
<dbReference type="InterPro" id="IPR044298">
    <property type="entry name" value="MIG/MutY"/>
</dbReference>
<evidence type="ECO:0000256" key="3">
    <source>
        <dbReference type="ARBA" id="ARBA00008343"/>
    </source>
</evidence>
<evidence type="ECO:0000256" key="7">
    <source>
        <dbReference type="ARBA" id="ARBA00022723"/>
    </source>
</evidence>
<keyword evidence="10 14" id="KW-0408">Iron</keyword>
<keyword evidence="6" id="KW-0004">4Fe-4S</keyword>
<keyword evidence="11" id="KW-0411">Iron-sulfur</keyword>
<evidence type="ECO:0000259" key="15">
    <source>
        <dbReference type="SMART" id="SM00478"/>
    </source>
</evidence>
<protein>
    <recommendedName>
        <fullName evidence="5 14">Adenine DNA glycosylase</fullName>
        <ecNumber evidence="4 14">3.2.2.31</ecNumber>
    </recommendedName>
</protein>
<name>A0A917FBC8_9PROT</name>
<dbReference type="RefSeq" id="WP_188663309.1">
    <property type="nucleotide sequence ID" value="NZ_BMHV01000008.1"/>
</dbReference>
<dbReference type="Pfam" id="PF00730">
    <property type="entry name" value="HhH-GPD"/>
    <property type="match status" value="1"/>
</dbReference>
<sequence>MTDRATQLLDWYDRERRDLPWRMEPGQNADPYKVWMSEIMLQQTTVASVKSYYKAFLEKWPTVQDLAGAELDEVLHLWQGLGYYARARNLHKCAVEVTRQYNGRFPEDEKRLLDLPGIGPYTAAAIASIAFGNKATPVDGNVERVVSRLFKVEEKLPKAKKKLAELAQTLTPQTRAGDFAQAMMDLGATICTPKKAACGLCPWMKECEARLKADPTDYPRKEAKKPKPTRTGYVFWLTRKDGAVLMRRRPEKGLLGGMMEFPSSDWQEKALSRQEAQRKAPAPALWSELEGTVRHTFTHFHLELKVLKGRISGNPPTTGVWVLPENLQDYALPTLMKKVVKKIFENR</sequence>
<keyword evidence="7" id="KW-0479">Metal-binding</keyword>
<dbReference type="GO" id="GO:0051539">
    <property type="term" value="F:4 iron, 4 sulfur cluster binding"/>
    <property type="evidence" value="ECO:0007669"/>
    <property type="project" value="UniProtKB-UniRule"/>
</dbReference>
<evidence type="ECO:0000256" key="11">
    <source>
        <dbReference type="ARBA" id="ARBA00023014"/>
    </source>
</evidence>
<dbReference type="GO" id="GO:0032357">
    <property type="term" value="F:oxidized purine DNA binding"/>
    <property type="evidence" value="ECO:0007669"/>
    <property type="project" value="TreeGrafter"/>
</dbReference>
<dbReference type="GO" id="GO:0035485">
    <property type="term" value="F:adenine/guanine mispair binding"/>
    <property type="evidence" value="ECO:0007669"/>
    <property type="project" value="TreeGrafter"/>
</dbReference>
<keyword evidence="13 14" id="KW-0326">Glycosidase</keyword>
<dbReference type="Gene3D" id="1.10.340.30">
    <property type="entry name" value="Hypothetical protein, domain 2"/>
    <property type="match status" value="1"/>
</dbReference>
<keyword evidence="9" id="KW-0378">Hydrolase</keyword>
<dbReference type="AlphaFoldDB" id="A0A917FBC8"/>
<comment type="catalytic activity">
    <reaction evidence="1 14">
        <text>Hydrolyzes free adenine bases from 7,8-dihydro-8-oxoguanine:adenine mismatched double-stranded DNA, leaving an apurinic site.</text>
        <dbReference type="EC" id="3.2.2.31"/>
    </reaction>
</comment>
<keyword evidence="8 14" id="KW-0227">DNA damage</keyword>
<keyword evidence="17" id="KW-1185">Reference proteome</keyword>
<dbReference type="SUPFAM" id="SSF55811">
    <property type="entry name" value="Nudix"/>
    <property type="match status" value="1"/>
</dbReference>
<comment type="function">
    <text evidence="2">Adenine glycosylase active on G-A mispairs. MutY also corrects error-prone DNA synthesis past GO lesions which are due to the oxidatively damaged form of guanine: 7,8-dihydro-8-oxoguanine (8-oxo-dGTP).</text>
</comment>
<dbReference type="PANTHER" id="PTHR42944:SF1">
    <property type="entry name" value="ADENINE DNA GLYCOSYLASE"/>
    <property type="match status" value="1"/>
</dbReference>
<comment type="caution">
    <text evidence="16">The sequence shown here is derived from an EMBL/GenBank/DDBJ whole genome shotgun (WGS) entry which is preliminary data.</text>
</comment>
<dbReference type="InterPro" id="IPR011257">
    <property type="entry name" value="DNA_glycosylase"/>
</dbReference>
<dbReference type="SUPFAM" id="SSF48150">
    <property type="entry name" value="DNA-glycosylase"/>
    <property type="match status" value="1"/>
</dbReference>
<dbReference type="PANTHER" id="PTHR42944">
    <property type="entry name" value="ADENINE DNA GLYCOSYLASE"/>
    <property type="match status" value="1"/>
</dbReference>
<evidence type="ECO:0000256" key="9">
    <source>
        <dbReference type="ARBA" id="ARBA00022801"/>
    </source>
</evidence>
<evidence type="ECO:0000313" key="17">
    <source>
        <dbReference type="Proteomes" id="UP000632498"/>
    </source>
</evidence>
<dbReference type="GO" id="GO:0046872">
    <property type="term" value="F:metal ion binding"/>
    <property type="evidence" value="ECO:0007669"/>
    <property type="project" value="UniProtKB-UniRule"/>
</dbReference>
<dbReference type="Pfam" id="PF00633">
    <property type="entry name" value="HHH"/>
    <property type="match status" value="1"/>
</dbReference>
<dbReference type="NCBIfam" id="TIGR01084">
    <property type="entry name" value="mutY"/>
    <property type="match status" value="1"/>
</dbReference>
<dbReference type="GO" id="GO:0034039">
    <property type="term" value="F:8-oxo-7,8-dihydroguanine DNA N-glycosylase activity"/>
    <property type="evidence" value="ECO:0007669"/>
    <property type="project" value="TreeGrafter"/>
</dbReference>
<evidence type="ECO:0000256" key="10">
    <source>
        <dbReference type="ARBA" id="ARBA00023004"/>
    </source>
</evidence>
<reference evidence="16" key="2">
    <citation type="submission" date="2020-09" db="EMBL/GenBank/DDBJ databases">
        <authorList>
            <person name="Sun Q."/>
            <person name="Zhou Y."/>
        </authorList>
    </citation>
    <scope>NUCLEOTIDE SEQUENCE</scope>
    <source>
        <strain evidence="16">CGMCC 1.15254</strain>
    </source>
</reference>
<dbReference type="GO" id="GO:0000701">
    <property type="term" value="F:purine-specific mismatch base pair DNA N-glycosylase activity"/>
    <property type="evidence" value="ECO:0007669"/>
    <property type="project" value="UniProtKB-EC"/>
</dbReference>
<dbReference type="EMBL" id="BMHV01000008">
    <property type="protein sequence ID" value="GGF61761.1"/>
    <property type="molecule type" value="Genomic_DNA"/>
</dbReference>
<dbReference type="InterPro" id="IPR023170">
    <property type="entry name" value="HhH_base_excis_C"/>
</dbReference>
<dbReference type="InterPro" id="IPR005760">
    <property type="entry name" value="A/G_AdeGlyc_MutY"/>
</dbReference>
<feature type="domain" description="HhH-GPD" evidence="15">
    <location>
        <begin position="40"/>
        <end position="189"/>
    </location>
</feature>
<dbReference type="GO" id="GO:0006298">
    <property type="term" value="P:mismatch repair"/>
    <property type="evidence" value="ECO:0007669"/>
    <property type="project" value="TreeGrafter"/>
</dbReference>
<dbReference type="InterPro" id="IPR029119">
    <property type="entry name" value="MutY_C"/>
</dbReference>
<dbReference type="CDD" id="cd03431">
    <property type="entry name" value="NUDIX_DNA_Glycosylase_C-MutY"/>
    <property type="match status" value="1"/>
</dbReference>
<evidence type="ECO:0000256" key="4">
    <source>
        <dbReference type="ARBA" id="ARBA00012045"/>
    </source>
</evidence>
<evidence type="ECO:0000256" key="14">
    <source>
        <dbReference type="RuleBase" id="RU365096"/>
    </source>
</evidence>